<dbReference type="STRING" id="13735.ENSPSIP00000002075"/>
<dbReference type="InterPro" id="IPR016186">
    <property type="entry name" value="C-type_lectin-like/link_sf"/>
</dbReference>
<dbReference type="PANTHER" id="PTHR22991:SF40">
    <property type="entry name" value="PROTEIN CBG13490"/>
    <property type="match status" value="1"/>
</dbReference>
<organism evidence="4 5">
    <name type="scientific">Pelodiscus sinensis</name>
    <name type="common">Chinese softshell turtle</name>
    <name type="synonym">Trionyx sinensis</name>
    <dbReference type="NCBI Taxonomy" id="13735"/>
    <lineage>
        <taxon>Eukaryota</taxon>
        <taxon>Metazoa</taxon>
        <taxon>Chordata</taxon>
        <taxon>Craniata</taxon>
        <taxon>Vertebrata</taxon>
        <taxon>Euteleostomi</taxon>
        <taxon>Archelosauria</taxon>
        <taxon>Testudinata</taxon>
        <taxon>Testudines</taxon>
        <taxon>Cryptodira</taxon>
        <taxon>Trionychia</taxon>
        <taxon>Trionychidae</taxon>
        <taxon>Pelodiscus</taxon>
    </lineage>
</organism>
<dbReference type="InterPro" id="IPR001304">
    <property type="entry name" value="C-type_lectin-like"/>
</dbReference>
<dbReference type="GeneTree" id="ENSGT00440000039859"/>
<evidence type="ECO:0000313" key="5">
    <source>
        <dbReference type="Proteomes" id="UP000007267"/>
    </source>
</evidence>
<name>K7F215_PELSI</name>
<accession>K7F215</accession>
<evidence type="ECO:0000259" key="3">
    <source>
        <dbReference type="PROSITE" id="PS50041"/>
    </source>
</evidence>
<reference evidence="5" key="2">
    <citation type="journal article" date="2013" name="Nat. Genet.">
        <title>The draft genomes of soft-shell turtle and green sea turtle yield insights into the development and evolution of the turtle-specific body plan.</title>
        <authorList>
            <person name="Wang Z."/>
            <person name="Pascual-Anaya J."/>
            <person name="Zadissa A."/>
            <person name="Li W."/>
            <person name="Niimura Y."/>
            <person name="Huang Z."/>
            <person name="Li C."/>
            <person name="White S."/>
            <person name="Xiong Z."/>
            <person name="Fang D."/>
            <person name="Wang B."/>
            <person name="Ming Y."/>
            <person name="Chen Y."/>
            <person name="Zheng Y."/>
            <person name="Kuraku S."/>
            <person name="Pignatelli M."/>
            <person name="Herrero J."/>
            <person name="Beal K."/>
            <person name="Nozawa M."/>
            <person name="Li Q."/>
            <person name="Wang J."/>
            <person name="Zhang H."/>
            <person name="Yu L."/>
            <person name="Shigenobu S."/>
            <person name="Wang J."/>
            <person name="Liu J."/>
            <person name="Flicek P."/>
            <person name="Searle S."/>
            <person name="Wang J."/>
            <person name="Kuratani S."/>
            <person name="Yin Y."/>
            <person name="Aken B."/>
            <person name="Zhang G."/>
            <person name="Irie N."/>
        </authorList>
    </citation>
    <scope>NUCLEOTIDE SEQUENCE [LARGE SCALE GENOMIC DNA]</scope>
    <source>
        <strain evidence="5">Daiwa-1</strain>
    </source>
</reference>
<dbReference type="Proteomes" id="UP000007267">
    <property type="component" value="Unassembled WGS sequence"/>
</dbReference>
<dbReference type="SUPFAM" id="SSF56436">
    <property type="entry name" value="C-type lectin-like"/>
    <property type="match status" value="1"/>
</dbReference>
<dbReference type="Gene3D" id="3.10.100.10">
    <property type="entry name" value="Mannose-Binding Protein A, subunit A"/>
    <property type="match status" value="1"/>
</dbReference>
<dbReference type="InterPro" id="IPR050976">
    <property type="entry name" value="Snaclec"/>
</dbReference>
<protein>
    <recommendedName>
        <fullName evidence="3">C-type lectin domain-containing protein</fullName>
    </recommendedName>
</protein>
<dbReference type="EMBL" id="AGCU01038347">
    <property type="status" value="NOT_ANNOTATED_CDS"/>
    <property type="molecule type" value="Genomic_DNA"/>
</dbReference>
<dbReference type="InterPro" id="IPR002352">
    <property type="entry name" value="Eosinophil_major_basic"/>
</dbReference>
<dbReference type="eggNOG" id="KOG4297">
    <property type="taxonomic scope" value="Eukaryota"/>
</dbReference>
<reference evidence="4" key="4">
    <citation type="submission" date="2025-09" db="UniProtKB">
        <authorList>
            <consortium name="Ensembl"/>
        </authorList>
    </citation>
    <scope>IDENTIFICATION</scope>
</reference>
<dbReference type="GO" id="GO:0006955">
    <property type="term" value="P:immune response"/>
    <property type="evidence" value="ECO:0007669"/>
    <property type="project" value="InterPro"/>
</dbReference>
<dbReference type="HOGENOM" id="CLU_107200_1_0_1"/>
<reference evidence="4" key="3">
    <citation type="submission" date="2025-08" db="UniProtKB">
        <authorList>
            <consortium name="Ensembl"/>
        </authorList>
    </citation>
    <scope>IDENTIFICATION</scope>
</reference>
<keyword evidence="1" id="KW-1015">Disulfide bond</keyword>
<dbReference type="PANTHER" id="PTHR22991">
    <property type="entry name" value="PROTEIN CBG13490"/>
    <property type="match status" value="1"/>
</dbReference>
<keyword evidence="2" id="KW-0732">Signal</keyword>
<sequence length="186" mass="20635">MKLSLVLALALLGAVSAHQLARTSGSPGPSPTPASMDCSRAGLCLAAGALEQEIPDEEGEEESGEPEPPCPTESEIVRMVVPGTGGRTYRYVLVRSCQTFRRAQRQCSRCYRGRLASIHSRAVNHHLQCTVRARTKRSDVWIGAYASRRVFVSVHAHWMDHSIWNYSKWAPGYPKCFRKKCVTMCT</sequence>
<dbReference type="OMA" id="WGRCKRF"/>
<evidence type="ECO:0000256" key="2">
    <source>
        <dbReference type="SAM" id="SignalP"/>
    </source>
</evidence>
<feature type="domain" description="C-type lectin" evidence="3">
    <location>
        <begin position="84"/>
        <end position="186"/>
    </location>
</feature>
<proteinExistence type="predicted"/>
<keyword evidence="5" id="KW-1185">Reference proteome</keyword>
<dbReference type="AlphaFoldDB" id="K7F215"/>
<feature type="chain" id="PRO_5003904548" description="C-type lectin domain-containing protein" evidence="2">
    <location>
        <begin position="18"/>
        <end position="186"/>
    </location>
</feature>
<dbReference type="PROSITE" id="PS50041">
    <property type="entry name" value="C_TYPE_LECTIN_2"/>
    <property type="match status" value="1"/>
</dbReference>
<feature type="signal peptide" evidence="2">
    <location>
        <begin position="1"/>
        <end position="17"/>
    </location>
</feature>
<reference evidence="5" key="1">
    <citation type="submission" date="2011-10" db="EMBL/GenBank/DDBJ databases">
        <authorList>
            <consortium name="Soft-shell Turtle Genome Consortium"/>
        </authorList>
    </citation>
    <scope>NUCLEOTIDE SEQUENCE [LARGE SCALE GENOMIC DNA]</scope>
    <source>
        <strain evidence="5">Daiwa-1</strain>
    </source>
</reference>
<dbReference type="PRINTS" id="PR00770">
    <property type="entry name" value="EMAJORBASICP"/>
</dbReference>
<evidence type="ECO:0000256" key="1">
    <source>
        <dbReference type="ARBA" id="ARBA00023157"/>
    </source>
</evidence>
<dbReference type="Ensembl" id="ENSPSIT00000002082.1">
    <property type="protein sequence ID" value="ENSPSIP00000002075.1"/>
    <property type="gene ID" value="ENSPSIG00000002081.1"/>
</dbReference>
<evidence type="ECO:0000313" key="4">
    <source>
        <dbReference type="Ensembl" id="ENSPSIP00000002075.1"/>
    </source>
</evidence>
<dbReference type="InterPro" id="IPR016187">
    <property type="entry name" value="CTDL_fold"/>
</dbReference>